<feature type="transmembrane region" description="Helical" evidence="1">
    <location>
        <begin position="5"/>
        <end position="23"/>
    </location>
</feature>
<sequence>MKNKYVFIISLIIMIISILIMSVNRFVSPLPDIDLRILGCVMLVNIFVLSYSAVRLKSKNR</sequence>
<proteinExistence type="predicted"/>
<evidence type="ECO:0000256" key="1">
    <source>
        <dbReference type="SAM" id="Phobius"/>
    </source>
</evidence>
<feature type="transmembrane region" description="Helical" evidence="1">
    <location>
        <begin position="35"/>
        <end position="54"/>
    </location>
</feature>
<comment type="caution">
    <text evidence="2">The sequence shown here is derived from an EMBL/GenBank/DDBJ whole genome shotgun (WGS) entry which is preliminary data.</text>
</comment>
<evidence type="ECO:0000313" key="2">
    <source>
        <dbReference type="EMBL" id="GFZ33254.1"/>
    </source>
</evidence>
<reference evidence="2 3" key="1">
    <citation type="journal article" date="2021" name="Int. J. Syst. Evol. Microbiol.">
        <title>Clostridium zeae sp. nov., isolated from corn silage.</title>
        <authorList>
            <person name="Kobayashi H."/>
            <person name="Tanizawa Y."/>
            <person name="Yagura M."/>
            <person name="Sakamoto M."/>
            <person name="Ohkuma M."/>
            <person name="Tohno M."/>
        </authorList>
    </citation>
    <scope>NUCLEOTIDE SEQUENCE [LARGE SCALE GENOMIC DNA]</scope>
    <source>
        <strain evidence="2 3">CSC2</strain>
    </source>
</reference>
<organism evidence="2 3">
    <name type="scientific">Clostridium zeae</name>
    <dbReference type="NCBI Taxonomy" id="2759022"/>
    <lineage>
        <taxon>Bacteria</taxon>
        <taxon>Bacillati</taxon>
        <taxon>Bacillota</taxon>
        <taxon>Clostridia</taxon>
        <taxon>Eubacteriales</taxon>
        <taxon>Clostridiaceae</taxon>
        <taxon>Clostridium</taxon>
    </lineage>
</organism>
<name>A0ABQ1EF15_9CLOT</name>
<evidence type="ECO:0000313" key="3">
    <source>
        <dbReference type="Proteomes" id="UP000663802"/>
    </source>
</evidence>
<keyword evidence="1" id="KW-0812">Transmembrane</keyword>
<keyword evidence="1" id="KW-0472">Membrane</keyword>
<protein>
    <submittedName>
        <fullName evidence="2">Uncharacterized protein</fullName>
    </submittedName>
</protein>
<keyword evidence="3" id="KW-1185">Reference proteome</keyword>
<dbReference type="EMBL" id="BMBA01000004">
    <property type="protein sequence ID" value="GFZ33254.1"/>
    <property type="molecule type" value="Genomic_DNA"/>
</dbReference>
<dbReference type="Proteomes" id="UP000663802">
    <property type="component" value="Unassembled WGS sequence"/>
</dbReference>
<accession>A0ABQ1EF15</accession>
<keyword evidence="1" id="KW-1133">Transmembrane helix</keyword>
<gene>
    <name evidence="2" type="ORF">CSC2_37800</name>
</gene>